<dbReference type="InterPro" id="IPR000515">
    <property type="entry name" value="MetI-like"/>
</dbReference>
<dbReference type="SUPFAM" id="SSF161098">
    <property type="entry name" value="MetI-like"/>
    <property type="match status" value="1"/>
</dbReference>
<dbReference type="Pfam" id="PF00528">
    <property type="entry name" value="BPD_transp_1"/>
    <property type="match status" value="1"/>
</dbReference>
<evidence type="ECO:0000256" key="5">
    <source>
        <dbReference type="ARBA" id="ARBA00022692"/>
    </source>
</evidence>
<dbReference type="EMBL" id="JBHSLV010000028">
    <property type="protein sequence ID" value="MFC5394210.1"/>
    <property type="molecule type" value="Genomic_DNA"/>
</dbReference>
<evidence type="ECO:0000256" key="3">
    <source>
        <dbReference type="ARBA" id="ARBA00022475"/>
    </source>
</evidence>
<evidence type="ECO:0000313" key="10">
    <source>
        <dbReference type="EMBL" id="MFC5394210.1"/>
    </source>
</evidence>
<keyword evidence="4" id="KW-0997">Cell inner membrane</keyword>
<evidence type="ECO:0000256" key="4">
    <source>
        <dbReference type="ARBA" id="ARBA00022519"/>
    </source>
</evidence>
<keyword evidence="6 8" id="KW-1133">Transmembrane helix</keyword>
<feature type="transmembrane region" description="Helical" evidence="8">
    <location>
        <begin position="99"/>
        <end position="120"/>
    </location>
</feature>
<dbReference type="RefSeq" id="WP_377009387.1">
    <property type="nucleotide sequence ID" value="NZ_JBHSLV010000028.1"/>
</dbReference>
<dbReference type="Proteomes" id="UP001596104">
    <property type="component" value="Unassembled WGS sequence"/>
</dbReference>
<keyword evidence="7 8" id="KW-0472">Membrane</keyword>
<keyword evidence="11" id="KW-1185">Reference proteome</keyword>
<evidence type="ECO:0000256" key="8">
    <source>
        <dbReference type="RuleBase" id="RU363032"/>
    </source>
</evidence>
<evidence type="ECO:0000256" key="7">
    <source>
        <dbReference type="ARBA" id="ARBA00023136"/>
    </source>
</evidence>
<accession>A0ABW0HB18</accession>
<reference evidence="11" key="1">
    <citation type="journal article" date="2019" name="Int. J. Syst. Evol. Microbiol.">
        <title>The Global Catalogue of Microorganisms (GCM) 10K type strain sequencing project: providing services to taxonomists for standard genome sequencing and annotation.</title>
        <authorList>
            <consortium name="The Broad Institute Genomics Platform"/>
            <consortium name="The Broad Institute Genome Sequencing Center for Infectious Disease"/>
            <person name="Wu L."/>
            <person name="Ma J."/>
        </authorList>
    </citation>
    <scope>NUCLEOTIDE SEQUENCE [LARGE SCALE GENOMIC DNA]</scope>
    <source>
        <strain evidence="11">CGMCC 1.16326</strain>
    </source>
</reference>
<dbReference type="Gene3D" id="1.10.3720.10">
    <property type="entry name" value="MetI-like"/>
    <property type="match status" value="1"/>
</dbReference>
<keyword evidence="5 8" id="KW-0812">Transmembrane</keyword>
<dbReference type="PROSITE" id="PS50928">
    <property type="entry name" value="ABC_TM1"/>
    <property type="match status" value="1"/>
</dbReference>
<evidence type="ECO:0000259" key="9">
    <source>
        <dbReference type="PROSITE" id="PS50928"/>
    </source>
</evidence>
<feature type="transmembrane region" description="Helical" evidence="8">
    <location>
        <begin position="132"/>
        <end position="155"/>
    </location>
</feature>
<sequence length="258" mass="27541">MSKGLGNGILSGAAGLLCLFLIMPTLIVAPISFTQTDFITFPPRGFSGRWYEAFFERPEWYGSLITSTIVAVTTTVLATLLGSMIALGLVRLSRRANRLVSFFFLLPMIVPTIITAAALYSPFAKLGLVATVPGLVLAHTILALPFVVINVSAVAQSMDWRMVNAARSLGATPLVAFLRVTLPVLAPGIAAGAIFAFLTSFDEVVVALFVSGSGATTLPVQMWSGIRFEISPIVAAASCLLLLVSCLLLALFWFLKRK</sequence>
<dbReference type="PANTHER" id="PTHR43357:SF4">
    <property type="entry name" value="INNER MEMBRANE ABC TRANSPORTER PERMEASE PROTEIN YDCV"/>
    <property type="match status" value="1"/>
</dbReference>
<comment type="similarity">
    <text evidence="8">Belongs to the binding-protein-dependent transport system permease family.</text>
</comment>
<protein>
    <submittedName>
        <fullName evidence="10">ABC transporter permease</fullName>
    </submittedName>
</protein>
<dbReference type="InterPro" id="IPR035906">
    <property type="entry name" value="MetI-like_sf"/>
</dbReference>
<organism evidence="10 11">
    <name type="scientific">Bosea vestrisii</name>
    <dbReference type="NCBI Taxonomy" id="151416"/>
    <lineage>
        <taxon>Bacteria</taxon>
        <taxon>Pseudomonadati</taxon>
        <taxon>Pseudomonadota</taxon>
        <taxon>Alphaproteobacteria</taxon>
        <taxon>Hyphomicrobiales</taxon>
        <taxon>Boseaceae</taxon>
        <taxon>Bosea</taxon>
    </lineage>
</organism>
<evidence type="ECO:0000256" key="2">
    <source>
        <dbReference type="ARBA" id="ARBA00022448"/>
    </source>
</evidence>
<feature type="transmembrane region" description="Helical" evidence="8">
    <location>
        <begin position="12"/>
        <end position="33"/>
    </location>
</feature>
<dbReference type="PANTHER" id="PTHR43357">
    <property type="entry name" value="INNER MEMBRANE ABC TRANSPORTER PERMEASE PROTEIN YDCV"/>
    <property type="match status" value="1"/>
</dbReference>
<dbReference type="CDD" id="cd06261">
    <property type="entry name" value="TM_PBP2"/>
    <property type="match status" value="1"/>
</dbReference>
<comment type="caution">
    <text evidence="10">The sequence shown here is derived from an EMBL/GenBank/DDBJ whole genome shotgun (WGS) entry which is preliminary data.</text>
</comment>
<feature type="transmembrane region" description="Helical" evidence="8">
    <location>
        <begin position="60"/>
        <end position="87"/>
    </location>
</feature>
<evidence type="ECO:0000256" key="6">
    <source>
        <dbReference type="ARBA" id="ARBA00022989"/>
    </source>
</evidence>
<comment type="subcellular location">
    <subcellularLocation>
        <location evidence="1">Cell inner membrane</location>
        <topology evidence="1">Multi-pass membrane protein</topology>
    </subcellularLocation>
    <subcellularLocation>
        <location evidence="8">Cell membrane</location>
        <topology evidence="8">Multi-pass membrane protein</topology>
    </subcellularLocation>
</comment>
<feature type="domain" description="ABC transmembrane type-1" evidence="9">
    <location>
        <begin position="64"/>
        <end position="252"/>
    </location>
</feature>
<proteinExistence type="inferred from homology"/>
<gene>
    <name evidence="10" type="ORF">ACFPPC_16340</name>
</gene>
<keyword evidence="2 8" id="KW-0813">Transport</keyword>
<evidence type="ECO:0000313" key="11">
    <source>
        <dbReference type="Proteomes" id="UP001596104"/>
    </source>
</evidence>
<feature type="transmembrane region" description="Helical" evidence="8">
    <location>
        <begin position="176"/>
        <end position="198"/>
    </location>
</feature>
<name>A0ABW0HB18_9HYPH</name>
<evidence type="ECO:0000256" key="1">
    <source>
        <dbReference type="ARBA" id="ARBA00004429"/>
    </source>
</evidence>
<keyword evidence="3" id="KW-1003">Cell membrane</keyword>
<feature type="transmembrane region" description="Helical" evidence="8">
    <location>
        <begin position="233"/>
        <end position="255"/>
    </location>
</feature>